<proteinExistence type="predicted"/>
<dbReference type="Proteomes" id="UP000231194">
    <property type="component" value="Unassembled WGS sequence"/>
</dbReference>
<name>A0A2M8QYI3_9BRAD</name>
<evidence type="ECO:0000313" key="1">
    <source>
        <dbReference type="EMBL" id="PJG50632.1"/>
    </source>
</evidence>
<dbReference type="AlphaFoldDB" id="A0A2M8QYI3"/>
<reference evidence="1 2" key="1">
    <citation type="submission" date="2017-11" db="EMBL/GenBank/DDBJ databases">
        <title>Bradyrhizobium forestalis sp. nov., an efficient nitrogen-fixing bacterium isolated from nodules of forest legume species in the Amazon.</title>
        <authorList>
            <person name="Costa E.M."/>
            <person name="Guimaraes A."/>
            <person name="Carvalho T.S."/>
            <person name="Rodrigues T.L."/>
            <person name="Ribeiro P.R.A."/>
            <person name="Lebbe L."/>
            <person name="Willems A."/>
            <person name="Moreira F.M.S."/>
        </authorList>
    </citation>
    <scope>NUCLEOTIDE SEQUENCE [LARGE SCALE GENOMIC DNA]</scope>
    <source>
        <strain evidence="1 2">INPA54B</strain>
    </source>
</reference>
<evidence type="ECO:0000313" key="2">
    <source>
        <dbReference type="Proteomes" id="UP000231194"/>
    </source>
</evidence>
<protein>
    <submittedName>
        <fullName evidence="1">Uncharacterized protein</fullName>
    </submittedName>
</protein>
<organism evidence="1 2">
    <name type="scientific">Bradyrhizobium forestalis</name>
    <dbReference type="NCBI Taxonomy" id="1419263"/>
    <lineage>
        <taxon>Bacteria</taxon>
        <taxon>Pseudomonadati</taxon>
        <taxon>Pseudomonadota</taxon>
        <taxon>Alphaproteobacteria</taxon>
        <taxon>Hyphomicrobiales</taxon>
        <taxon>Nitrobacteraceae</taxon>
        <taxon>Bradyrhizobium</taxon>
    </lineage>
</organism>
<comment type="caution">
    <text evidence="1">The sequence shown here is derived from an EMBL/GenBank/DDBJ whole genome shotgun (WGS) entry which is preliminary data.</text>
</comment>
<gene>
    <name evidence="1" type="ORF">CVM73_35140</name>
</gene>
<keyword evidence="2" id="KW-1185">Reference proteome</keyword>
<accession>A0A2M8QYI3</accession>
<dbReference type="EMBL" id="PGVG01000053">
    <property type="protein sequence ID" value="PJG50632.1"/>
    <property type="molecule type" value="Genomic_DNA"/>
</dbReference>
<sequence length="63" mass="6633">MSGGKGAIDCDDTSAGDRLWQDHSVVASGIQIQGLISDSVLMSVDDLTAECKILARLVLNVSR</sequence>